<protein>
    <recommendedName>
        <fullName evidence="4">Peptidase</fullName>
    </recommendedName>
</protein>
<dbReference type="Proteomes" id="UP001165366">
    <property type="component" value="Unassembled WGS sequence"/>
</dbReference>
<keyword evidence="3" id="KW-1185">Reference proteome</keyword>
<feature type="transmembrane region" description="Helical" evidence="1">
    <location>
        <begin position="23"/>
        <end position="43"/>
    </location>
</feature>
<dbReference type="EMBL" id="JAKLWS010000011">
    <property type="protein sequence ID" value="MCG2588956.1"/>
    <property type="molecule type" value="Genomic_DNA"/>
</dbReference>
<evidence type="ECO:0000313" key="2">
    <source>
        <dbReference type="EMBL" id="MCG2588956.1"/>
    </source>
</evidence>
<evidence type="ECO:0000313" key="3">
    <source>
        <dbReference type="Proteomes" id="UP001165366"/>
    </source>
</evidence>
<feature type="transmembrane region" description="Helical" evidence="1">
    <location>
        <begin position="155"/>
        <end position="175"/>
    </location>
</feature>
<reference evidence="2" key="2">
    <citation type="submission" date="2024-05" db="EMBL/GenBank/DDBJ databases">
        <title>Rhodohalobacter halophilus gen. nov., sp. nov., a moderately halophilic member of the family Balneolaceae.</title>
        <authorList>
            <person name="Xia J."/>
        </authorList>
    </citation>
    <scope>NUCLEOTIDE SEQUENCE</scope>
    <source>
        <strain evidence="2">WB101</strain>
    </source>
</reference>
<reference evidence="2" key="1">
    <citation type="submission" date="2022-01" db="EMBL/GenBank/DDBJ databases">
        <authorList>
            <person name="Wang Y."/>
        </authorList>
    </citation>
    <scope>NUCLEOTIDE SEQUENCE</scope>
    <source>
        <strain evidence="2">WB101</strain>
    </source>
</reference>
<evidence type="ECO:0000256" key="1">
    <source>
        <dbReference type="SAM" id="Phobius"/>
    </source>
</evidence>
<dbReference type="PANTHER" id="PTHR40115:SF1">
    <property type="entry name" value="INNER MEMBRANE PROTEIN WITH PEPSY TM HELIX"/>
    <property type="match status" value="1"/>
</dbReference>
<evidence type="ECO:0008006" key="4">
    <source>
        <dbReference type="Google" id="ProtNLM"/>
    </source>
</evidence>
<gene>
    <name evidence="2" type="ORF">L6773_10280</name>
</gene>
<dbReference type="RefSeq" id="WP_237854068.1">
    <property type="nucleotide sequence ID" value="NZ_JAKLWS010000011.1"/>
</dbReference>
<accession>A0ABS9KDL9</accession>
<sequence length="176" mass="20023">MANNHKNNKKSIHYYMRVLHRDIGFLILGLIVIYSISGIVLTFRDTNFLKTERQVEQQLEPNLQANELAETLRMRRFSVESEDAEIIDFGTGTYSKETGLATYSVYQLPVILERFNDLHKTMSSGAASPFTTMLGFLLLFMAVSSFWMFKTTTAQFKRGMIFTAVGIVASIALLIF</sequence>
<dbReference type="PANTHER" id="PTHR40115">
    <property type="entry name" value="INNER MEMBRANE PROTEIN WITH PEPSY TM HELIX"/>
    <property type="match status" value="1"/>
</dbReference>
<feature type="transmembrane region" description="Helical" evidence="1">
    <location>
        <begin position="130"/>
        <end position="149"/>
    </location>
</feature>
<keyword evidence="1" id="KW-0812">Transmembrane</keyword>
<dbReference type="InterPro" id="IPR032307">
    <property type="entry name" value="PepSY_TM-like_2"/>
</dbReference>
<comment type="caution">
    <text evidence="2">The sequence shown here is derived from an EMBL/GenBank/DDBJ whole genome shotgun (WGS) entry which is preliminary data.</text>
</comment>
<keyword evidence="1" id="KW-0472">Membrane</keyword>
<keyword evidence="1" id="KW-1133">Transmembrane helix</keyword>
<organism evidence="2 3">
    <name type="scientific">Rhodohalobacter sulfatireducens</name>
    <dbReference type="NCBI Taxonomy" id="2911366"/>
    <lineage>
        <taxon>Bacteria</taxon>
        <taxon>Pseudomonadati</taxon>
        <taxon>Balneolota</taxon>
        <taxon>Balneolia</taxon>
        <taxon>Balneolales</taxon>
        <taxon>Balneolaceae</taxon>
        <taxon>Rhodohalobacter</taxon>
    </lineage>
</organism>
<name>A0ABS9KDL9_9BACT</name>
<proteinExistence type="predicted"/>